<evidence type="ECO:0000313" key="2">
    <source>
        <dbReference type="Proteomes" id="UP000177177"/>
    </source>
</evidence>
<dbReference type="AlphaFoldDB" id="A0A1G2KWD0"/>
<evidence type="ECO:0000313" key="1">
    <source>
        <dbReference type="EMBL" id="OHA02771.1"/>
    </source>
</evidence>
<reference evidence="1 2" key="1">
    <citation type="journal article" date="2016" name="Nat. Commun.">
        <title>Thousands of microbial genomes shed light on interconnected biogeochemical processes in an aquifer system.</title>
        <authorList>
            <person name="Anantharaman K."/>
            <person name="Brown C.T."/>
            <person name="Hug L.A."/>
            <person name="Sharon I."/>
            <person name="Castelle C.J."/>
            <person name="Probst A.J."/>
            <person name="Thomas B.C."/>
            <person name="Singh A."/>
            <person name="Wilkins M.J."/>
            <person name="Karaoz U."/>
            <person name="Brodie E.L."/>
            <person name="Williams K.H."/>
            <person name="Hubbard S.S."/>
            <person name="Banfield J.F."/>
        </authorList>
    </citation>
    <scope>NUCLEOTIDE SEQUENCE [LARGE SCALE GENOMIC DNA]</scope>
</reference>
<dbReference type="EMBL" id="MHQN01000031">
    <property type="protein sequence ID" value="OHA02771.1"/>
    <property type="molecule type" value="Genomic_DNA"/>
</dbReference>
<sequence>MVDKVTTLEELAAMIQRTMASKEDLKAMASKEDLKAMASKEDLAQLRTEVRDGFYAVNKRIDLLREDISDLPDIREELKEHGERLTRMEGKVGVAV</sequence>
<organism evidence="1 2">
    <name type="scientific">Candidatus Sungbacteria bacterium RIFCSPHIGHO2_02_FULL_53_17</name>
    <dbReference type="NCBI Taxonomy" id="1802275"/>
    <lineage>
        <taxon>Bacteria</taxon>
        <taxon>Candidatus Sungiibacteriota</taxon>
    </lineage>
</organism>
<gene>
    <name evidence="1" type="ORF">A3C92_00750</name>
</gene>
<protein>
    <submittedName>
        <fullName evidence="1">Uncharacterized protein</fullName>
    </submittedName>
</protein>
<name>A0A1G2KWD0_9BACT</name>
<accession>A0A1G2KWD0</accession>
<proteinExistence type="predicted"/>
<dbReference type="Proteomes" id="UP000177177">
    <property type="component" value="Unassembled WGS sequence"/>
</dbReference>
<comment type="caution">
    <text evidence="1">The sequence shown here is derived from an EMBL/GenBank/DDBJ whole genome shotgun (WGS) entry which is preliminary data.</text>
</comment>